<organism evidence="2 3">
    <name type="scientific">Ranatra chinensis</name>
    <dbReference type="NCBI Taxonomy" id="642074"/>
    <lineage>
        <taxon>Eukaryota</taxon>
        <taxon>Metazoa</taxon>
        <taxon>Ecdysozoa</taxon>
        <taxon>Arthropoda</taxon>
        <taxon>Hexapoda</taxon>
        <taxon>Insecta</taxon>
        <taxon>Pterygota</taxon>
        <taxon>Neoptera</taxon>
        <taxon>Paraneoptera</taxon>
        <taxon>Hemiptera</taxon>
        <taxon>Heteroptera</taxon>
        <taxon>Panheteroptera</taxon>
        <taxon>Nepomorpha</taxon>
        <taxon>Nepidae</taxon>
        <taxon>Ranatrinae</taxon>
        <taxon>Ranatra</taxon>
    </lineage>
</organism>
<dbReference type="AlphaFoldDB" id="A0ABD0YPN1"/>
<accession>A0ABD0YPN1</accession>
<dbReference type="InterPro" id="IPR043159">
    <property type="entry name" value="Lectin_gal-bd_sf"/>
</dbReference>
<dbReference type="InterPro" id="IPR000922">
    <property type="entry name" value="Lectin_gal-bd_dom"/>
</dbReference>
<dbReference type="Proteomes" id="UP001558652">
    <property type="component" value="Unassembled WGS sequence"/>
</dbReference>
<name>A0ABD0YPN1_9HEMI</name>
<dbReference type="Pfam" id="PF02140">
    <property type="entry name" value="SUEL_Lectin"/>
    <property type="match status" value="1"/>
</dbReference>
<evidence type="ECO:0000313" key="3">
    <source>
        <dbReference type="Proteomes" id="UP001558652"/>
    </source>
</evidence>
<evidence type="ECO:0000259" key="1">
    <source>
        <dbReference type="Pfam" id="PF02140"/>
    </source>
</evidence>
<dbReference type="CDD" id="cd22823">
    <property type="entry name" value="Gal_Rha_Lectin"/>
    <property type="match status" value="1"/>
</dbReference>
<gene>
    <name evidence="2" type="ORF">AAG570_010424</name>
</gene>
<comment type="caution">
    <text evidence="2">The sequence shown here is derived from an EMBL/GenBank/DDBJ whole genome shotgun (WGS) entry which is preliminary data.</text>
</comment>
<keyword evidence="3" id="KW-1185">Reference proteome</keyword>
<dbReference type="PANTHER" id="PTHR46780">
    <property type="entry name" value="PROTEIN EVA-1"/>
    <property type="match status" value="1"/>
</dbReference>
<dbReference type="Gene3D" id="2.60.120.740">
    <property type="match status" value="1"/>
</dbReference>
<reference evidence="2 3" key="1">
    <citation type="submission" date="2024-07" db="EMBL/GenBank/DDBJ databases">
        <title>Chromosome-level genome assembly of the water stick insect Ranatra chinensis (Heteroptera: Nepidae).</title>
        <authorList>
            <person name="Liu X."/>
        </authorList>
    </citation>
    <scope>NUCLEOTIDE SEQUENCE [LARGE SCALE GENOMIC DNA]</scope>
    <source>
        <strain evidence="2">Cailab_2021Rc</strain>
        <tissue evidence="2">Muscle</tissue>
    </source>
</reference>
<dbReference type="EMBL" id="JBFDAA010000005">
    <property type="protein sequence ID" value="KAL1132469.1"/>
    <property type="molecule type" value="Genomic_DNA"/>
</dbReference>
<feature type="domain" description="SUEL-type lectin" evidence="1">
    <location>
        <begin position="228"/>
        <end position="262"/>
    </location>
</feature>
<proteinExistence type="predicted"/>
<evidence type="ECO:0000313" key="2">
    <source>
        <dbReference type="EMBL" id="KAL1132469.1"/>
    </source>
</evidence>
<protein>
    <recommendedName>
        <fullName evidence="1">SUEL-type lectin domain-containing protein</fullName>
    </recommendedName>
</protein>
<sequence>MDMDHRGQPPSGLPNRLQPQVVITNMLPYFKSPILVVLLSLASFLLVEQAGSERVVVCENDGVTIECNPGNLIDVKSGRYGAPAPEKCLHRSVSPGPPDNHRPVRCQHPDSIDLLKSINGVFTVVCHLLGGAVWVEVYVTSRDKPKPVRSNKLRARDALVFVSNLYPLYVQQMLKVPMRIVTSYTTLTVANSRYRFGSTNSNRRRRIRVTLNSPFMFQITLKIVDSELQCQNKEKCQVKATNDVFRDPCRGTPKVLEFVYVCVEDSKENEADVP</sequence>